<keyword evidence="1" id="KW-0472">Membrane</keyword>
<comment type="caution">
    <text evidence="2">The sequence shown here is derived from an EMBL/GenBank/DDBJ whole genome shotgun (WGS) entry which is preliminary data.</text>
</comment>
<proteinExistence type="predicted"/>
<evidence type="ECO:0000313" key="3">
    <source>
        <dbReference type="Proteomes" id="UP000681594"/>
    </source>
</evidence>
<organism evidence="2 3">
    <name type="scientific">Pararoseomonas baculiformis</name>
    <dbReference type="NCBI Taxonomy" id="2820812"/>
    <lineage>
        <taxon>Bacteria</taxon>
        <taxon>Pseudomonadati</taxon>
        <taxon>Pseudomonadota</taxon>
        <taxon>Alphaproteobacteria</taxon>
        <taxon>Acetobacterales</taxon>
        <taxon>Acetobacteraceae</taxon>
        <taxon>Pararoseomonas</taxon>
    </lineage>
</organism>
<sequence>MRGLVVMLLVAGGAGVLATFGLALSGDTPGAMRAAGMASSALILGIILHRR</sequence>
<evidence type="ECO:0000256" key="1">
    <source>
        <dbReference type="SAM" id="Phobius"/>
    </source>
</evidence>
<keyword evidence="1" id="KW-0812">Transmembrane</keyword>
<evidence type="ECO:0000313" key="2">
    <source>
        <dbReference type="EMBL" id="MBP0446409.1"/>
    </source>
</evidence>
<dbReference type="RefSeq" id="WP_209380666.1">
    <property type="nucleotide sequence ID" value="NZ_JAGIZB010000016.1"/>
</dbReference>
<dbReference type="EMBL" id="JAGIZB010000016">
    <property type="protein sequence ID" value="MBP0446409.1"/>
    <property type="molecule type" value="Genomic_DNA"/>
</dbReference>
<keyword evidence="3" id="KW-1185">Reference proteome</keyword>
<feature type="transmembrane region" description="Helical" evidence="1">
    <location>
        <begin position="31"/>
        <end position="48"/>
    </location>
</feature>
<reference evidence="2 3" key="1">
    <citation type="submission" date="2021-03" db="EMBL/GenBank/DDBJ databases">
        <authorList>
            <person name="So Y."/>
        </authorList>
    </citation>
    <scope>NUCLEOTIDE SEQUENCE [LARGE SCALE GENOMIC DNA]</scope>
    <source>
        <strain evidence="2 3">SSH11</strain>
    </source>
</reference>
<name>A0ABS4AJL0_9PROT</name>
<dbReference type="Proteomes" id="UP000681594">
    <property type="component" value="Unassembled WGS sequence"/>
</dbReference>
<gene>
    <name evidence="2" type="ORF">J8J14_16665</name>
</gene>
<accession>A0ABS4AJL0</accession>
<keyword evidence="1" id="KW-1133">Transmembrane helix</keyword>
<protein>
    <submittedName>
        <fullName evidence="2">Uncharacterized protein</fullName>
    </submittedName>
</protein>